<dbReference type="InterPro" id="IPR013154">
    <property type="entry name" value="ADH-like_N"/>
</dbReference>
<dbReference type="CDD" id="cd05283">
    <property type="entry name" value="CAD1"/>
    <property type="match status" value="1"/>
</dbReference>
<dbReference type="InterPro" id="IPR011032">
    <property type="entry name" value="GroES-like_sf"/>
</dbReference>
<comment type="cofactor">
    <cofactor evidence="1 11">
        <name>Zn(2+)</name>
        <dbReference type="ChEBI" id="CHEBI:29105"/>
    </cofactor>
</comment>
<dbReference type="GO" id="GO:0006066">
    <property type="term" value="P:alcohol metabolic process"/>
    <property type="evidence" value="ECO:0007669"/>
    <property type="project" value="UniProtKB-ARBA"/>
</dbReference>
<evidence type="ECO:0000313" key="13">
    <source>
        <dbReference type="EMBL" id="KAH6871320.1"/>
    </source>
</evidence>
<dbReference type="SUPFAM" id="SSF51735">
    <property type="entry name" value="NAD(P)-binding Rossmann-fold domains"/>
    <property type="match status" value="1"/>
</dbReference>
<dbReference type="SUPFAM" id="SSF50129">
    <property type="entry name" value="GroES-like"/>
    <property type="match status" value="1"/>
</dbReference>
<protein>
    <recommendedName>
        <fullName evidence="9">alcohol dehydrogenase (NADP(+))</fullName>
        <ecNumber evidence="9">1.1.1.2</ecNumber>
    </recommendedName>
</protein>
<evidence type="ECO:0000256" key="1">
    <source>
        <dbReference type="ARBA" id="ARBA00001947"/>
    </source>
</evidence>
<organism evidence="13 14">
    <name type="scientific">Thelonectria olida</name>
    <dbReference type="NCBI Taxonomy" id="1576542"/>
    <lineage>
        <taxon>Eukaryota</taxon>
        <taxon>Fungi</taxon>
        <taxon>Dikarya</taxon>
        <taxon>Ascomycota</taxon>
        <taxon>Pezizomycotina</taxon>
        <taxon>Sordariomycetes</taxon>
        <taxon>Hypocreomycetidae</taxon>
        <taxon>Hypocreales</taxon>
        <taxon>Nectriaceae</taxon>
        <taxon>Thelonectria</taxon>
    </lineage>
</organism>
<evidence type="ECO:0000256" key="10">
    <source>
        <dbReference type="ARBA" id="ARBA00050997"/>
    </source>
</evidence>
<dbReference type="SMART" id="SM00829">
    <property type="entry name" value="PKS_ER"/>
    <property type="match status" value="1"/>
</dbReference>
<dbReference type="EC" id="1.1.1.2" evidence="9"/>
<accession>A0A9P8VSE8</accession>
<dbReference type="FunFam" id="3.40.50.720:FF:000158">
    <property type="entry name" value="Zinc-binding alcohol dehydrogenase"/>
    <property type="match status" value="1"/>
</dbReference>
<name>A0A9P8VSE8_9HYPO</name>
<dbReference type="InterPro" id="IPR020843">
    <property type="entry name" value="ER"/>
</dbReference>
<proteinExistence type="inferred from homology"/>
<dbReference type="Proteomes" id="UP000777438">
    <property type="component" value="Unassembled WGS sequence"/>
</dbReference>
<evidence type="ECO:0000256" key="7">
    <source>
        <dbReference type="ARBA" id="ARBA00022857"/>
    </source>
</evidence>
<dbReference type="GO" id="GO:0008270">
    <property type="term" value="F:zinc ion binding"/>
    <property type="evidence" value="ECO:0007669"/>
    <property type="project" value="InterPro"/>
</dbReference>
<keyword evidence="5 11" id="KW-0479">Metal-binding</keyword>
<evidence type="ECO:0000256" key="2">
    <source>
        <dbReference type="ARBA" id="ARBA00008072"/>
    </source>
</evidence>
<comment type="caution">
    <text evidence="13">The sequence shown here is derived from an EMBL/GenBank/DDBJ whole genome shotgun (WGS) entry which is preliminary data.</text>
</comment>
<dbReference type="InterPro" id="IPR047109">
    <property type="entry name" value="CAD-like"/>
</dbReference>
<evidence type="ECO:0000256" key="8">
    <source>
        <dbReference type="ARBA" id="ARBA00023002"/>
    </source>
</evidence>
<evidence type="ECO:0000259" key="12">
    <source>
        <dbReference type="SMART" id="SM00829"/>
    </source>
</evidence>
<dbReference type="Gene3D" id="3.90.180.10">
    <property type="entry name" value="Medium-chain alcohol dehydrogenases, catalytic domain"/>
    <property type="match status" value="1"/>
</dbReference>
<dbReference type="EMBL" id="JAGPYM010000056">
    <property type="protein sequence ID" value="KAH6871320.1"/>
    <property type="molecule type" value="Genomic_DNA"/>
</dbReference>
<evidence type="ECO:0000256" key="3">
    <source>
        <dbReference type="ARBA" id="ARBA00011738"/>
    </source>
</evidence>
<dbReference type="GO" id="GO:0008106">
    <property type="term" value="F:alcohol dehydrogenase (NADP+) activity"/>
    <property type="evidence" value="ECO:0007669"/>
    <property type="project" value="UniProtKB-EC"/>
</dbReference>
<evidence type="ECO:0000313" key="14">
    <source>
        <dbReference type="Proteomes" id="UP000777438"/>
    </source>
</evidence>
<keyword evidence="8" id="KW-0560">Oxidoreductase</keyword>
<keyword evidence="14" id="KW-1185">Reference proteome</keyword>
<dbReference type="InterPro" id="IPR002328">
    <property type="entry name" value="ADH_Zn_CS"/>
</dbReference>
<gene>
    <name evidence="13" type="ORF">B0T10DRAFT_500600</name>
</gene>
<keyword evidence="7" id="KW-0521">NADP</keyword>
<comment type="catalytic activity">
    <reaction evidence="10">
        <text>a primary alcohol + NADP(+) = an aldehyde + NADPH + H(+)</text>
        <dbReference type="Rhea" id="RHEA:15937"/>
        <dbReference type="ChEBI" id="CHEBI:15378"/>
        <dbReference type="ChEBI" id="CHEBI:15734"/>
        <dbReference type="ChEBI" id="CHEBI:17478"/>
        <dbReference type="ChEBI" id="CHEBI:57783"/>
        <dbReference type="ChEBI" id="CHEBI:58349"/>
        <dbReference type="EC" id="1.1.1.2"/>
    </reaction>
    <physiologicalReaction direction="left-to-right" evidence="10">
        <dbReference type="Rhea" id="RHEA:15938"/>
    </physiologicalReaction>
    <physiologicalReaction direction="right-to-left" evidence="10">
        <dbReference type="Rhea" id="RHEA:15939"/>
    </physiologicalReaction>
</comment>
<evidence type="ECO:0000256" key="6">
    <source>
        <dbReference type="ARBA" id="ARBA00022833"/>
    </source>
</evidence>
<dbReference type="OrthoDB" id="1879366at2759"/>
<dbReference type="InterPro" id="IPR036291">
    <property type="entry name" value="NAD(P)-bd_dom_sf"/>
</dbReference>
<dbReference type="InterPro" id="IPR013149">
    <property type="entry name" value="ADH-like_C"/>
</dbReference>
<evidence type="ECO:0000256" key="4">
    <source>
        <dbReference type="ARBA" id="ARBA00022553"/>
    </source>
</evidence>
<evidence type="ECO:0000256" key="9">
    <source>
        <dbReference type="ARBA" id="ARBA00024074"/>
    </source>
</evidence>
<sequence length="355" mass="38834">MPNVSRFQGWLGHSPDAADGRMEWDSFQPKEWTEDDVDIQVTHCGICGSDIHNLRSSYGGLSDPCCVGHEIVGRAVQIGHNVTHVQLGDRVGVGAQAYSCLKCDDCLRDREQYCQYELVPTYGFEYPGNKGRSYGGYANFNRTHGRFVFKIPDGLPSQLAAPMLCAGITMFSPLLKYECGPGKRVGIVGVGGLGHFGLIFARALGADTVVVLSPSSSRRNDFLAMGADLHIATEEEDQWQVEHAGTLDLIVCSLSSEKAHLNAYLSLLGSCGTFIQVGFSDTGSLPPIAPNILIRKGIRVGGSMIGSPREIRQMLDFASKENVTPWVETWPMNEANQAIIEMQNGKARYRYVLVQ</sequence>
<dbReference type="Pfam" id="PF08240">
    <property type="entry name" value="ADH_N"/>
    <property type="match status" value="1"/>
</dbReference>
<comment type="similarity">
    <text evidence="2 11">Belongs to the zinc-containing alcohol dehydrogenase family.</text>
</comment>
<keyword evidence="6 11" id="KW-0862">Zinc</keyword>
<dbReference type="AlphaFoldDB" id="A0A9P8VSE8"/>
<evidence type="ECO:0000256" key="11">
    <source>
        <dbReference type="RuleBase" id="RU361277"/>
    </source>
</evidence>
<evidence type="ECO:0000256" key="5">
    <source>
        <dbReference type="ARBA" id="ARBA00022723"/>
    </source>
</evidence>
<reference evidence="13 14" key="1">
    <citation type="journal article" date="2021" name="Nat. Commun.">
        <title>Genetic determinants of endophytism in the Arabidopsis root mycobiome.</title>
        <authorList>
            <person name="Mesny F."/>
            <person name="Miyauchi S."/>
            <person name="Thiergart T."/>
            <person name="Pickel B."/>
            <person name="Atanasova L."/>
            <person name="Karlsson M."/>
            <person name="Huettel B."/>
            <person name="Barry K.W."/>
            <person name="Haridas S."/>
            <person name="Chen C."/>
            <person name="Bauer D."/>
            <person name="Andreopoulos W."/>
            <person name="Pangilinan J."/>
            <person name="LaButti K."/>
            <person name="Riley R."/>
            <person name="Lipzen A."/>
            <person name="Clum A."/>
            <person name="Drula E."/>
            <person name="Henrissat B."/>
            <person name="Kohler A."/>
            <person name="Grigoriev I.V."/>
            <person name="Martin F.M."/>
            <person name="Hacquard S."/>
        </authorList>
    </citation>
    <scope>NUCLEOTIDE SEQUENCE [LARGE SCALE GENOMIC DNA]</scope>
    <source>
        <strain evidence="13 14">MPI-CAGE-CH-0241</strain>
    </source>
</reference>
<dbReference type="PANTHER" id="PTHR42683">
    <property type="entry name" value="ALDEHYDE REDUCTASE"/>
    <property type="match status" value="1"/>
</dbReference>
<dbReference type="Pfam" id="PF00107">
    <property type="entry name" value="ADH_zinc_N"/>
    <property type="match status" value="1"/>
</dbReference>
<feature type="domain" description="Enoyl reductase (ER)" evidence="12">
    <location>
        <begin position="20"/>
        <end position="353"/>
    </location>
</feature>
<keyword evidence="4" id="KW-0597">Phosphoprotein</keyword>
<dbReference type="Gene3D" id="3.40.50.720">
    <property type="entry name" value="NAD(P)-binding Rossmann-like Domain"/>
    <property type="match status" value="1"/>
</dbReference>
<dbReference type="PROSITE" id="PS00059">
    <property type="entry name" value="ADH_ZINC"/>
    <property type="match status" value="1"/>
</dbReference>
<comment type="subunit">
    <text evidence="3">Homodimer.</text>
</comment>